<feature type="compositionally biased region" description="Basic and acidic residues" evidence="1">
    <location>
        <begin position="29"/>
        <end position="40"/>
    </location>
</feature>
<evidence type="ECO:0000256" key="2">
    <source>
        <dbReference type="SAM" id="Phobius"/>
    </source>
</evidence>
<keyword evidence="2" id="KW-1133">Transmembrane helix</keyword>
<keyword evidence="2" id="KW-0472">Membrane</keyword>
<sequence length="90" mass="10117">MSLPINTPKLIRRQPKIRLPSSRASPRSKQIDRRGRHGGERPIASVDIHEEYMWEALFNVCPLVVQAILFIVAPILGPISPPKHIFGVTT</sequence>
<evidence type="ECO:0000313" key="3">
    <source>
        <dbReference type="EMBL" id="MPC22540.1"/>
    </source>
</evidence>
<dbReference type="AlphaFoldDB" id="A0A5B7DM01"/>
<dbReference type="EMBL" id="VSRR010001099">
    <property type="protein sequence ID" value="MPC22540.1"/>
    <property type="molecule type" value="Genomic_DNA"/>
</dbReference>
<accession>A0A5B7DM01</accession>
<feature type="region of interest" description="Disordered" evidence="1">
    <location>
        <begin position="1"/>
        <end position="42"/>
    </location>
</feature>
<keyword evidence="4" id="KW-1185">Reference proteome</keyword>
<proteinExistence type="predicted"/>
<gene>
    <name evidence="3" type="ORF">E2C01_015557</name>
</gene>
<name>A0A5B7DM01_PORTR</name>
<reference evidence="3 4" key="1">
    <citation type="submission" date="2019-05" db="EMBL/GenBank/DDBJ databases">
        <title>Another draft genome of Portunus trituberculatus and its Hox gene families provides insights of decapod evolution.</title>
        <authorList>
            <person name="Jeong J.-H."/>
            <person name="Song I."/>
            <person name="Kim S."/>
            <person name="Choi T."/>
            <person name="Kim D."/>
            <person name="Ryu S."/>
            <person name="Kim W."/>
        </authorList>
    </citation>
    <scope>NUCLEOTIDE SEQUENCE [LARGE SCALE GENOMIC DNA]</scope>
    <source>
        <tissue evidence="3">Muscle</tissue>
    </source>
</reference>
<protein>
    <submittedName>
        <fullName evidence="3">Uncharacterized protein</fullName>
    </submittedName>
</protein>
<evidence type="ECO:0000313" key="4">
    <source>
        <dbReference type="Proteomes" id="UP000324222"/>
    </source>
</evidence>
<keyword evidence="2" id="KW-0812">Transmembrane</keyword>
<feature type="transmembrane region" description="Helical" evidence="2">
    <location>
        <begin position="56"/>
        <end position="76"/>
    </location>
</feature>
<evidence type="ECO:0000256" key="1">
    <source>
        <dbReference type="SAM" id="MobiDB-lite"/>
    </source>
</evidence>
<comment type="caution">
    <text evidence="3">The sequence shown here is derived from an EMBL/GenBank/DDBJ whole genome shotgun (WGS) entry which is preliminary data.</text>
</comment>
<dbReference type="Proteomes" id="UP000324222">
    <property type="component" value="Unassembled WGS sequence"/>
</dbReference>
<organism evidence="3 4">
    <name type="scientific">Portunus trituberculatus</name>
    <name type="common">Swimming crab</name>
    <name type="synonym">Neptunus trituberculatus</name>
    <dbReference type="NCBI Taxonomy" id="210409"/>
    <lineage>
        <taxon>Eukaryota</taxon>
        <taxon>Metazoa</taxon>
        <taxon>Ecdysozoa</taxon>
        <taxon>Arthropoda</taxon>
        <taxon>Crustacea</taxon>
        <taxon>Multicrustacea</taxon>
        <taxon>Malacostraca</taxon>
        <taxon>Eumalacostraca</taxon>
        <taxon>Eucarida</taxon>
        <taxon>Decapoda</taxon>
        <taxon>Pleocyemata</taxon>
        <taxon>Brachyura</taxon>
        <taxon>Eubrachyura</taxon>
        <taxon>Portunoidea</taxon>
        <taxon>Portunidae</taxon>
        <taxon>Portuninae</taxon>
        <taxon>Portunus</taxon>
    </lineage>
</organism>